<dbReference type="Gene3D" id="3.40.50.1820">
    <property type="entry name" value="alpha/beta hydrolase"/>
    <property type="match status" value="1"/>
</dbReference>
<evidence type="ECO:0000313" key="3">
    <source>
        <dbReference type="Proteomes" id="UP000256913"/>
    </source>
</evidence>
<protein>
    <recommendedName>
        <fullName evidence="4">Alpha/beta hydrolase family protein</fullName>
    </recommendedName>
</protein>
<gene>
    <name evidence="2" type="ORF">DFJ67_1850</name>
</gene>
<dbReference type="InterPro" id="IPR029058">
    <property type="entry name" value="AB_hydrolase_fold"/>
</dbReference>
<dbReference type="RefSeq" id="WP_116067497.1">
    <property type="nucleotide sequence ID" value="NZ_BONB01000038.1"/>
</dbReference>
<name>A0A3D9ZF67_9ACTN</name>
<keyword evidence="1" id="KW-1133">Transmembrane helix</keyword>
<dbReference type="AlphaFoldDB" id="A0A3D9ZF67"/>
<dbReference type="Proteomes" id="UP000256913">
    <property type="component" value="Unassembled WGS sequence"/>
</dbReference>
<evidence type="ECO:0008006" key="4">
    <source>
        <dbReference type="Google" id="ProtNLM"/>
    </source>
</evidence>
<reference evidence="2 3" key="1">
    <citation type="submission" date="2018-08" db="EMBL/GenBank/DDBJ databases">
        <title>Sequencing the genomes of 1000 actinobacteria strains.</title>
        <authorList>
            <person name="Klenk H.-P."/>
        </authorList>
    </citation>
    <scope>NUCLEOTIDE SEQUENCE [LARGE SCALE GENOMIC DNA]</scope>
    <source>
        <strain evidence="2 3">DSM 44099</strain>
    </source>
</reference>
<dbReference type="OrthoDB" id="582315at2"/>
<proteinExistence type="predicted"/>
<keyword evidence="1" id="KW-0812">Transmembrane</keyword>
<feature type="transmembrane region" description="Helical" evidence="1">
    <location>
        <begin position="507"/>
        <end position="525"/>
    </location>
</feature>
<keyword evidence="3" id="KW-1185">Reference proteome</keyword>
<sequence>MGSRLVVVVPSIANDLTQWAELVDRLKTLDGYGEPDCRWELMSHDAAWFRRGSLRQQASTIAARIHQSWVANGGYDEIVLVGHSVGGLIVRQAYLLALAGEPGERNPWAGKVNRVVLFASLNRGLPARFERRWWLPAAAWFARVLPFTRHWLIHDVLRGSAFITNLRITWVREINGLAHPPNLVQFLGSEDGLVTGDDSSDVRQFPTGRQQIIPDATHGNLIRLSVAPAPDERFRLIATAFTEPLREDPVPEIGDAGKTVVIALHGIRAGNTTWVRDVEDEIGSRNSDVEVVGASYGRFSAGKFALPVTRRRFLGWLEDTYAERLALNPKATFHFIGHSNGTYLLGHSLQKIPGMRFERVLLAGSVLPVGYDWRGRREAGQVRRIRNDRAARDIPVGVLCAGLRGLGMRDVGTAGVDGFHEWDDDAKSEVYYYPGGHSDALNAGNLPRLVTFVLDGTVLKQDALPRTPSAGFAFLSRAAPTLARLLVILGAAAIAAFVALGPWSWPIHLALVAAILLAGFLVLDLI</sequence>
<keyword evidence="1" id="KW-0472">Membrane</keyword>
<dbReference type="SUPFAM" id="SSF53474">
    <property type="entry name" value="alpha/beta-Hydrolases"/>
    <property type="match status" value="2"/>
</dbReference>
<feature type="transmembrane region" description="Helical" evidence="1">
    <location>
        <begin position="482"/>
        <end position="501"/>
    </location>
</feature>
<accession>A0A3D9ZF67</accession>
<organism evidence="2 3">
    <name type="scientific">Asanoa ferruginea</name>
    <dbReference type="NCBI Taxonomy" id="53367"/>
    <lineage>
        <taxon>Bacteria</taxon>
        <taxon>Bacillati</taxon>
        <taxon>Actinomycetota</taxon>
        <taxon>Actinomycetes</taxon>
        <taxon>Micromonosporales</taxon>
        <taxon>Micromonosporaceae</taxon>
        <taxon>Asanoa</taxon>
    </lineage>
</organism>
<evidence type="ECO:0000313" key="2">
    <source>
        <dbReference type="EMBL" id="REF95887.1"/>
    </source>
</evidence>
<evidence type="ECO:0000256" key="1">
    <source>
        <dbReference type="SAM" id="Phobius"/>
    </source>
</evidence>
<comment type="caution">
    <text evidence="2">The sequence shown here is derived from an EMBL/GenBank/DDBJ whole genome shotgun (WGS) entry which is preliminary data.</text>
</comment>
<dbReference type="EMBL" id="QUMQ01000001">
    <property type="protein sequence ID" value="REF95887.1"/>
    <property type="molecule type" value="Genomic_DNA"/>
</dbReference>